<dbReference type="Pfam" id="PF05954">
    <property type="entry name" value="Phage_GPD"/>
    <property type="match status" value="1"/>
</dbReference>
<evidence type="ECO:0000313" key="1">
    <source>
        <dbReference type="EMBL" id="SDI01452.1"/>
    </source>
</evidence>
<sequence length="131" mass="14872">MDTQNIIGAIRGGLAQQDRLLKLDTPAGNNVLLPQRAIGRSRIGRDFTWTIDVVSTSGDVQLKTLIAQPVTLWIQQTDHSYRPHHGYVHTARRLGGDGGLISYQLACSSWMHFLRFRRDQKYWQDKAADEI</sequence>
<name>A0A1G8H435_9BURK</name>
<evidence type="ECO:0000313" key="2">
    <source>
        <dbReference type="Proteomes" id="UP000199706"/>
    </source>
</evidence>
<feature type="non-terminal residue" evidence="1">
    <location>
        <position position="131"/>
    </location>
</feature>
<reference evidence="1 2" key="1">
    <citation type="submission" date="2016-10" db="EMBL/GenBank/DDBJ databases">
        <authorList>
            <person name="de Groot N.N."/>
        </authorList>
    </citation>
    <scope>NUCLEOTIDE SEQUENCE [LARGE SCALE GENOMIC DNA]</scope>
    <source>
        <strain evidence="1 2">LMG 2247</strain>
    </source>
</reference>
<dbReference type="RefSeq" id="WP_280517449.1">
    <property type="nucleotide sequence ID" value="NZ_FNCJ01000016.1"/>
</dbReference>
<proteinExistence type="predicted"/>
<dbReference type="Gene3D" id="3.55.50.10">
    <property type="entry name" value="Baseplate protein-like domains"/>
    <property type="match status" value="1"/>
</dbReference>
<dbReference type="EMBL" id="FNCJ01000016">
    <property type="protein sequence ID" value="SDI01452.1"/>
    <property type="molecule type" value="Genomic_DNA"/>
</dbReference>
<dbReference type="AlphaFoldDB" id="A0A1G8H435"/>
<dbReference type="SUPFAM" id="SSF69279">
    <property type="entry name" value="Phage tail proteins"/>
    <property type="match status" value="1"/>
</dbReference>
<dbReference type="Gene3D" id="2.30.110.50">
    <property type="match status" value="1"/>
</dbReference>
<gene>
    <name evidence="1" type="ORF">SAMN05216466_1161</name>
</gene>
<dbReference type="Proteomes" id="UP000199706">
    <property type="component" value="Unassembled WGS sequence"/>
</dbReference>
<protein>
    <submittedName>
        <fullName evidence="1">Type VI secretion system secreted protein VgrG</fullName>
    </submittedName>
</protein>
<organism evidence="1 2">
    <name type="scientific">Paraburkholderia phenazinium</name>
    <dbReference type="NCBI Taxonomy" id="60549"/>
    <lineage>
        <taxon>Bacteria</taxon>
        <taxon>Pseudomonadati</taxon>
        <taxon>Pseudomonadota</taxon>
        <taxon>Betaproteobacteria</taxon>
        <taxon>Burkholderiales</taxon>
        <taxon>Burkholderiaceae</taxon>
        <taxon>Paraburkholderia</taxon>
    </lineage>
</organism>
<accession>A0A1G8H435</accession>